<accession>A0A4U0WQT2</accession>
<feature type="region of interest" description="Disordered" evidence="4">
    <location>
        <begin position="679"/>
        <end position="719"/>
    </location>
</feature>
<dbReference type="EMBL" id="NAJN01001100">
    <property type="protein sequence ID" value="TKA65764.1"/>
    <property type="molecule type" value="Genomic_DNA"/>
</dbReference>
<evidence type="ECO:0000256" key="2">
    <source>
        <dbReference type="ARBA" id="ARBA00023242"/>
    </source>
</evidence>
<dbReference type="GO" id="GO:0008270">
    <property type="term" value="F:zinc ion binding"/>
    <property type="evidence" value="ECO:0007669"/>
    <property type="project" value="InterPro"/>
</dbReference>
<dbReference type="GO" id="GO:0005634">
    <property type="term" value="C:nucleus"/>
    <property type="evidence" value="ECO:0007669"/>
    <property type="project" value="UniProtKB-SubCell"/>
</dbReference>
<keyword evidence="3" id="KW-0175">Coiled coil</keyword>
<feature type="compositionally biased region" description="Polar residues" evidence="4">
    <location>
        <begin position="516"/>
        <end position="540"/>
    </location>
</feature>
<evidence type="ECO:0000256" key="1">
    <source>
        <dbReference type="ARBA" id="ARBA00004123"/>
    </source>
</evidence>
<protein>
    <recommendedName>
        <fullName evidence="5">Xylanolytic transcriptional activator regulatory domain-containing protein</fullName>
    </recommendedName>
</protein>
<keyword evidence="7" id="KW-1185">Reference proteome</keyword>
<evidence type="ECO:0000256" key="3">
    <source>
        <dbReference type="SAM" id="Coils"/>
    </source>
</evidence>
<dbReference type="InterPro" id="IPR007219">
    <property type="entry name" value="XnlR_reg_dom"/>
</dbReference>
<dbReference type="InterPro" id="IPR050613">
    <property type="entry name" value="Sec_Metabolite_Reg"/>
</dbReference>
<dbReference type="GO" id="GO:0006351">
    <property type="term" value="P:DNA-templated transcription"/>
    <property type="evidence" value="ECO:0007669"/>
    <property type="project" value="InterPro"/>
</dbReference>
<dbReference type="GO" id="GO:0003677">
    <property type="term" value="F:DNA binding"/>
    <property type="evidence" value="ECO:0007669"/>
    <property type="project" value="InterPro"/>
</dbReference>
<comment type="subcellular location">
    <subcellularLocation>
        <location evidence="1">Nucleus</location>
    </subcellularLocation>
</comment>
<feature type="coiled-coil region" evidence="3">
    <location>
        <begin position="26"/>
        <end position="53"/>
    </location>
</feature>
<dbReference type="PANTHER" id="PTHR31001">
    <property type="entry name" value="UNCHARACTERIZED TRANSCRIPTIONAL REGULATORY PROTEIN"/>
    <property type="match status" value="1"/>
</dbReference>
<reference evidence="6 7" key="1">
    <citation type="submission" date="2017-03" db="EMBL/GenBank/DDBJ databases">
        <title>Genomes of endolithic fungi from Antarctica.</title>
        <authorList>
            <person name="Coleine C."/>
            <person name="Masonjones S."/>
            <person name="Stajich J.E."/>
        </authorList>
    </citation>
    <scope>NUCLEOTIDE SEQUENCE [LARGE SCALE GENOMIC DNA]</scope>
    <source>
        <strain evidence="6 7">CCFEE 5187</strain>
    </source>
</reference>
<proteinExistence type="predicted"/>
<evidence type="ECO:0000313" key="7">
    <source>
        <dbReference type="Proteomes" id="UP000308768"/>
    </source>
</evidence>
<evidence type="ECO:0000256" key="4">
    <source>
        <dbReference type="SAM" id="MobiDB-lite"/>
    </source>
</evidence>
<sequence length="719" mass="79450">MNVSLIQVNGIGEDGDYGPIQQSYELRKLRLENQRLKEENGRLKEELQDLQQAFHGEKGSDSSLLRLRNSGGSKIAARQSNVRQRKFRGQDPADSLYFGSPGLANIIQDFANLQVGSKSLTHTMPRGAEIYATHDRALYPFPTMWLAAYRNADGRSESCIPALLNCLPPRDELFGYLDAFQRRAQSCSFPHTPDEITRKEVERFLDDAEKNAFAHPDMLALIFAALAEGLQNGIYDKSGGKWVEGAMQTEADRGDMYIAAAMQALRMASFTNSPTLLSIQTLILIGPYLTNSGRFLDAWTLFGTTVRLAHSIGLHRNPRFLDPAPPLRECTIRKTLWWWMLHMDQQYSMTLGRPLGISGIGDCPPAEPLTTNPTILRLGEFVNQFTVLARQILSNAALSNLKIDEFTDKLLALWDTMPELLQFDEGWLEEGKVIPEWPLDALATESADGDDSEPESPSRPDASLNATRDEDLSRVEQAYTVFVLLKQRGIHKLAGLAVQRISEGLLKLRNVYRPRQPQNMPPTSRSEGAHVSTQLPSTRTVPGARSSKGKEKVQGLFADTAMGNTGMILLEDPGLQSFVPESFAPLSWDMAGSDLSVHSGPPSFLAPSAPAAPPDFHAPAYVTGAPLPQGHPLPAYGAGQEALFDMQQTSPTSYLGHEGASSMGLAGYPGWVEEPIIWEASSAPHSPHQRSLNPRQRQRQQQQQRRSSDFVPGAGRRME</sequence>
<evidence type="ECO:0000259" key="5">
    <source>
        <dbReference type="SMART" id="SM00906"/>
    </source>
</evidence>
<dbReference type="SMART" id="SM00906">
    <property type="entry name" value="Fungal_trans"/>
    <property type="match status" value="1"/>
</dbReference>
<dbReference type="STRING" id="331657.A0A4U0WQT2"/>
<comment type="caution">
    <text evidence="6">The sequence shown here is derived from an EMBL/GenBank/DDBJ whole genome shotgun (WGS) entry which is preliminary data.</text>
</comment>
<feature type="region of interest" description="Disordered" evidence="4">
    <location>
        <begin position="444"/>
        <end position="470"/>
    </location>
</feature>
<organism evidence="6 7">
    <name type="scientific">Cryomyces minteri</name>
    <dbReference type="NCBI Taxonomy" id="331657"/>
    <lineage>
        <taxon>Eukaryota</taxon>
        <taxon>Fungi</taxon>
        <taxon>Dikarya</taxon>
        <taxon>Ascomycota</taxon>
        <taxon>Pezizomycotina</taxon>
        <taxon>Dothideomycetes</taxon>
        <taxon>Dothideomycetes incertae sedis</taxon>
        <taxon>Cryomyces</taxon>
    </lineage>
</organism>
<dbReference type="CDD" id="cd12148">
    <property type="entry name" value="fungal_TF_MHR"/>
    <property type="match status" value="1"/>
</dbReference>
<dbReference type="Pfam" id="PF04082">
    <property type="entry name" value="Fungal_trans"/>
    <property type="match status" value="1"/>
</dbReference>
<gene>
    <name evidence="6" type="ORF">B0A49_11224</name>
</gene>
<evidence type="ECO:0000313" key="6">
    <source>
        <dbReference type="EMBL" id="TKA65764.1"/>
    </source>
</evidence>
<feature type="region of interest" description="Disordered" evidence="4">
    <location>
        <begin position="512"/>
        <end position="552"/>
    </location>
</feature>
<feature type="domain" description="Xylanolytic transcriptional activator regulatory" evidence="5">
    <location>
        <begin position="298"/>
        <end position="374"/>
    </location>
</feature>
<dbReference type="PANTHER" id="PTHR31001:SF81">
    <property type="entry name" value="ZN(II)2CYS6 TRANSCRIPTION FACTOR"/>
    <property type="match status" value="1"/>
</dbReference>
<dbReference type="OrthoDB" id="1747771at2759"/>
<dbReference type="AlphaFoldDB" id="A0A4U0WQT2"/>
<name>A0A4U0WQT2_9PEZI</name>
<dbReference type="Proteomes" id="UP000308768">
    <property type="component" value="Unassembled WGS sequence"/>
</dbReference>
<keyword evidence="2" id="KW-0539">Nucleus</keyword>